<dbReference type="InterPro" id="IPR007197">
    <property type="entry name" value="rSAM"/>
</dbReference>
<dbReference type="NCBIfam" id="TIGR03960">
    <property type="entry name" value="rSAM_fuse_unch"/>
    <property type="match status" value="1"/>
</dbReference>
<name>A0A410P4Z6_VELA1</name>
<evidence type="ECO:0000313" key="3">
    <source>
        <dbReference type="Proteomes" id="UP000287243"/>
    </source>
</evidence>
<protein>
    <recommendedName>
        <fullName evidence="1">Radical SAM core domain-containing protein</fullName>
    </recommendedName>
</protein>
<reference evidence="2 3" key="1">
    <citation type="submission" date="2017-01" db="EMBL/GenBank/DDBJ databases">
        <title>First insights into the biology of 'candidatus Vampirococcus archaeovorus'.</title>
        <authorList>
            <person name="Kizina J."/>
            <person name="Jordan S."/>
            <person name="Stueber K."/>
            <person name="Reinhardt R."/>
            <person name="Harder J."/>
        </authorList>
    </citation>
    <scope>NUCLEOTIDE SEQUENCE [LARGE SCALE GENOMIC DNA]</scope>
    <source>
        <strain evidence="2 3">LiM</strain>
    </source>
</reference>
<dbReference type="SUPFAM" id="SSF102114">
    <property type="entry name" value="Radical SAM enzymes"/>
    <property type="match status" value="1"/>
</dbReference>
<feature type="domain" description="Radical SAM core" evidence="1">
    <location>
        <begin position="253"/>
        <end position="490"/>
    </location>
</feature>
<dbReference type="EMBL" id="CP019384">
    <property type="protein sequence ID" value="QAT17246.1"/>
    <property type="molecule type" value="Genomic_DNA"/>
</dbReference>
<keyword evidence="3" id="KW-1185">Reference proteome</keyword>
<dbReference type="PANTHER" id="PTHR42731:SF1">
    <property type="entry name" value="RADICAL SAM DOMAIN PROTEIN"/>
    <property type="match status" value="1"/>
</dbReference>
<dbReference type="InterPro" id="IPR058240">
    <property type="entry name" value="rSAM_sf"/>
</dbReference>
<evidence type="ECO:0000313" key="2">
    <source>
        <dbReference type="EMBL" id="QAT17246.1"/>
    </source>
</evidence>
<dbReference type="InterPro" id="IPR023862">
    <property type="entry name" value="CHP03960_rSAM"/>
</dbReference>
<dbReference type="Pfam" id="PF19864">
    <property type="entry name" value="Radical_SAM_N2"/>
    <property type="match status" value="1"/>
</dbReference>
<dbReference type="Gene3D" id="3.80.30.20">
    <property type="entry name" value="tm_1862 like domain"/>
    <property type="match status" value="1"/>
</dbReference>
<dbReference type="PROSITE" id="PS51918">
    <property type="entry name" value="RADICAL_SAM"/>
    <property type="match status" value="1"/>
</dbReference>
<dbReference type="Pfam" id="PF04055">
    <property type="entry name" value="Radical_SAM"/>
    <property type="match status" value="1"/>
</dbReference>
<dbReference type="RefSeq" id="WP_128700012.1">
    <property type="nucleotide sequence ID" value="NZ_CP019384.1"/>
</dbReference>
<dbReference type="Proteomes" id="UP000287243">
    <property type="component" value="Chromosome"/>
</dbReference>
<dbReference type="AlphaFoldDB" id="A0A410P4Z6"/>
<gene>
    <name evidence="2" type="ORF">BU251_05640</name>
</gene>
<organism evidence="2 3">
    <name type="scientific">Velamenicoccus archaeovorus</name>
    <dbReference type="NCBI Taxonomy" id="1930593"/>
    <lineage>
        <taxon>Bacteria</taxon>
        <taxon>Pseudomonadati</taxon>
        <taxon>Candidatus Omnitrophota</taxon>
        <taxon>Candidatus Velamenicoccus</taxon>
    </lineage>
</organism>
<dbReference type="GO" id="GO:0051536">
    <property type="term" value="F:iron-sulfur cluster binding"/>
    <property type="evidence" value="ECO:0007669"/>
    <property type="project" value="InterPro"/>
</dbReference>
<accession>A0A410P4Z6</accession>
<sequence length="583" mass="65025">MTQPVQLDKELLLSVMKPARYIGGEVGCAQKDFSKADVRVCLAFPDIYEIGMSHLGMRILYDVVNKQSWCIADRVFSPWADMEEKLKALEIPLFGLESRMPLKAFDILGFSLQYELSYANVLNILALSGIPLESRQRDGGWPLVIAGGVCCLNPEPLADFVDLFVIGEAEEAIVEILKIYRVCKKRRFDKARMLLALSRLKGVYVPALYRGVAKDGALEPAVDKRAPRTIVKRFVRDLERSTDFSYWIVPAIEIVHDRIGIEIMRGCPHGCRFCQAYASFYPLRVVRKEKVLALARRLYRMTGYEEISLLSLSSSDHPQLKEIVEALVAGFRDKGVSISLPSLRASSLVGELSHVFATMRKTTLTFAPEAGSQRLRDVLGKKVGPEDIFDAARQAFRAGYRTLKLYFMIGLPTETEEDLRAIVSFCLAISALKKEVDGHPARLNVTISNFVPKPHTPFERAAMCSIEDLSARQEFLKKALGHKRGLIQLKFYDPHMSWLEAVLAQGGRECGRAIAAAHAAGARFDAWSDHFNPAIWKEALAANNIDTAFLTAGKEEFLASPWAFIETGVPSSRKQTPPASLVP</sequence>
<proteinExistence type="predicted"/>
<dbReference type="OrthoDB" id="9806827at2"/>
<dbReference type="KEGG" id="vai:BU251_05640"/>
<dbReference type="CDD" id="cd01335">
    <property type="entry name" value="Radical_SAM"/>
    <property type="match status" value="1"/>
</dbReference>
<dbReference type="PANTHER" id="PTHR42731">
    <property type="entry name" value="SLL1084 PROTEIN"/>
    <property type="match status" value="1"/>
</dbReference>
<dbReference type="GO" id="GO:0003824">
    <property type="term" value="F:catalytic activity"/>
    <property type="evidence" value="ECO:0007669"/>
    <property type="project" value="InterPro"/>
</dbReference>
<dbReference type="InterPro" id="IPR023404">
    <property type="entry name" value="rSAM_horseshoe"/>
</dbReference>
<dbReference type="InterPro" id="IPR045784">
    <property type="entry name" value="Radical_SAM_N2"/>
</dbReference>
<dbReference type="SMART" id="SM00729">
    <property type="entry name" value="Elp3"/>
    <property type="match status" value="1"/>
</dbReference>
<dbReference type="SFLD" id="SFLDS00029">
    <property type="entry name" value="Radical_SAM"/>
    <property type="match status" value="1"/>
</dbReference>
<evidence type="ECO:0000259" key="1">
    <source>
        <dbReference type="PROSITE" id="PS51918"/>
    </source>
</evidence>
<dbReference type="SFLD" id="SFLDG01082">
    <property type="entry name" value="B12-binding_domain_containing"/>
    <property type="match status" value="1"/>
</dbReference>
<dbReference type="InterPro" id="IPR006638">
    <property type="entry name" value="Elp3/MiaA/NifB-like_rSAM"/>
</dbReference>